<evidence type="ECO:0000313" key="2">
    <source>
        <dbReference type="Proteomes" id="UP000192929"/>
    </source>
</evidence>
<dbReference type="EMBL" id="FXAC01000001">
    <property type="protein sequence ID" value="SME90211.1"/>
    <property type="molecule type" value="Genomic_DNA"/>
</dbReference>
<proteinExistence type="predicted"/>
<dbReference type="InterPro" id="IPR025336">
    <property type="entry name" value="SCO4226-like"/>
</dbReference>
<name>A0A1X7C5I1_9MICC</name>
<accession>A0A1X7C5I1</accession>
<gene>
    <name evidence="1" type="ORF">SAMN06296028_101245</name>
</gene>
<dbReference type="Gene3D" id="3.30.70.3090">
    <property type="entry name" value="ORF SCO4226, nickel-binding ferredoxin-like monomer"/>
    <property type="match status" value="1"/>
</dbReference>
<protein>
    <recommendedName>
        <fullName evidence="3">DUF4242 domain-containing protein</fullName>
    </recommendedName>
</protein>
<reference evidence="2" key="1">
    <citation type="submission" date="2017-04" db="EMBL/GenBank/DDBJ databases">
        <authorList>
            <person name="Varghese N."/>
            <person name="Submissions S."/>
        </authorList>
    </citation>
    <scope>NUCLEOTIDE SEQUENCE [LARGE SCALE GENOMIC DNA]</scope>
    <source>
        <strain evidence="2">NIO-1021</strain>
    </source>
</reference>
<keyword evidence="2" id="KW-1185">Reference proteome</keyword>
<dbReference type="InterPro" id="IPR042557">
    <property type="entry name" value="SCO4226"/>
</dbReference>
<dbReference type="AlphaFoldDB" id="A0A1X7C5I1"/>
<organism evidence="1 2">
    <name type="scientific">Kocuria marina subsp. indica</name>
    <dbReference type="NCBI Taxonomy" id="1049583"/>
    <lineage>
        <taxon>Bacteria</taxon>
        <taxon>Bacillati</taxon>
        <taxon>Actinomycetota</taxon>
        <taxon>Actinomycetes</taxon>
        <taxon>Micrococcales</taxon>
        <taxon>Micrococcaceae</taxon>
        <taxon>Kocuria</taxon>
    </lineage>
</organism>
<dbReference type="RefSeq" id="WP_085106019.1">
    <property type="nucleotide sequence ID" value="NZ_FXAC01000001.1"/>
</dbReference>
<dbReference type="Pfam" id="PF14026">
    <property type="entry name" value="SCO4226-like"/>
    <property type="match status" value="1"/>
</dbReference>
<sequence length="179" mass="19811">MSLQLMEIVPAVAEKEAVRSIIDATSSAVTQASAELIESQVTADHARVFVVVETQQDTPEGLAQTVRTALGDSVTEVTGPDEVRLVGAELEDIKKLRGQTDYLVEWDIPAEITMEQYLARKKANSPKYAEVPEVSFLRTYVREDTAKCLCFYNAPDEDAVVRARAAVSTPFDRMFKLEV</sequence>
<dbReference type="Proteomes" id="UP000192929">
    <property type="component" value="Unassembled WGS sequence"/>
</dbReference>
<evidence type="ECO:0008006" key="3">
    <source>
        <dbReference type="Google" id="ProtNLM"/>
    </source>
</evidence>
<evidence type="ECO:0000313" key="1">
    <source>
        <dbReference type="EMBL" id="SME90211.1"/>
    </source>
</evidence>